<feature type="compositionally biased region" description="Basic and acidic residues" evidence="1">
    <location>
        <begin position="58"/>
        <end position="74"/>
    </location>
</feature>
<organism evidence="2 3">
    <name type="scientific">Pleurodeles waltl</name>
    <name type="common">Iberian ribbed newt</name>
    <dbReference type="NCBI Taxonomy" id="8319"/>
    <lineage>
        <taxon>Eukaryota</taxon>
        <taxon>Metazoa</taxon>
        <taxon>Chordata</taxon>
        <taxon>Craniata</taxon>
        <taxon>Vertebrata</taxon>
        <taxon>Euteleostomi</taxon>
        <taxon>Amphibia</taxon>
        <taxon>Batrachia</taxon>
        <taxon>Caudata</taxon>
        <taxon>Salamandroidea</taxon>
        <taxon>Salamandridae</taxon>
        <taxon>Pleurodelinae</taxon>
        <taxon>Pleurodeles</taxon>
    </lineage>
</organism>
<proteinExistence type="predicted"/>
<dbReference type="Proteomes" id="UP001066276">
    <property type="component" value="Chromosome 8"/>
</dbReference>
<reference evidence="2" key="1">
    <citation type="journal article" date="2022" name="bioRxiv">
        <title>Sequencing and chromosome-scale assembly of the giantPleurodeles waltlgenome.</title>
        <authorList>
            <person name="Brown T."/>
            <person name="Elewa A."/>
            <person name="Iarovenko S."/>
            <person name="Subramanian E."/>
            <person name="Araus A.J."/>
            <person name="Petzold A."/>
            <person name="Susuki M."/>
            <person name="Suzuki K.-i.T."/>
            <person name="Hayashi T."/>
            <person name="Toyoda A."/>
            <person name="Oliveira C."/>
            <person name="Osipova E."/>
            <person name="Leigh N.D."/>
            <person name="Simon A."/>
            <person name="Yun M.H."/>
        </authorList>
    </citation>
    <scope>NUCLEOTIDE SEQUENCE</scope>
    <source>
        <strain evidence="2">20211129_DDA</strain>
        <tissue evidence="2">Liver</tissue>
    </source>
</reference>
<keyword evidence="3" id="KW-1185">Reference proteome</keyword>
<comment type="caution">
    <text evidence="2">The sequence shown here is derived from an EMBL/GenBank/DDBJ whole genome shotgun (WGS) entry which is preliminary data.</text>
</comment>
<dbReference type="EMBL" id="JANPWB010000012">
    <property type="protein sequence ID" value="KAJ1119749.1"/>
    <property type="molecule type" value="Genomic_DNA"/>
</dbReference>
<name>A0AAV7NYT9_PLEWA</name>
<protein>
    <submittedName>
        <fullName evidence="2">Uncharacterized protein</fullName>
    </submittedName>
</protein>
<sequence>MFTRASEGAGLLCSPRLWQPPPPPTTHPPEPQRELLIAPSRFHPGGEVESISQQRGEAAGRVRTGADEWPRHPVESAGSRAGAWLPGGGGHRQDG</sequence>
<evidence type="ECO:0000313" key="3">
    <source>
        <dbReference type="Proteomes" id="UP001066276"/>
    </source>
</evidence>
<accession>A0AAV7NYT9</accession>
<evidence type="ECO:0000256" key="1">
    <source>
        <dbReference type="SAM" id="MobiDB-lite"/>
    </source>
</evidence>
<feature type="compositionally biased region" description="Gly residues" evidence="1">
    <location>
        <begin position="85"/>
        <end position="95"/>
    </location>
</feature>
<evidence type="ECO:0000313" key="2">
    <source>
        <dbReference type="EMBL" id="KAJ1119749.1"/>
    </source>
</evidence>
<feature type="region of interest" description="Disordered" evidence="1">
    <location>
        <begin position="1"/>
        <end position="95"/>
    </location>
</feature>
<dbReference type="AlphaFoldDB" id="A0AAV7NYT9"/>
<feature type="compositionally biased region" description="Pro residues" evidence="1">
    <location>
        <begin position="18"/>
        <end position="29"/>
    </location>
</feature>
<gene>
    <name evidence="2" type="ORF">NDU88_007934</name>
</gene>